<keyword evidence="1" id="KW-1133">Transmembrane helix</keyword>
<dbReference type="RefSeq" id="WP_083561917.1">
    <property type="nucleotide sequence ID" value="NZ_AQQV01000003.1"/>
</dbReference>
<keyword evidence="1" id="KW-0812">Transmembrane</keyword>
<proteinExistence type="predicted"/>
<evidence type="ECO:0000313" key="3">
    <source>
        <dbReference type="Proteomes" id="UP000192342"/>
    </source>
</evidence>
<reference evidence="2 3" key="1">
    <citation type="submission" date="2013-04" db="EMBL/GenBank/DDBJ databases">
        <title>Oceanococcus atlanticus 22II-S10r2 Genome Sequencing.</title>
        <authorList>
            <person name="Lai Q."/>
            <person name="Li G."/>
            <person name="Shao Z."/>
        </authorList>
    </citation>
    <scope>NUCLEOTIDE SEQUENCE [LARGE SCALE GENOMIC DNA]</scope>
    <source>
        <strain evidence="2 3">22II-S10r2</strain>
    </source>
</reference>
<dbReference type="EMBL" id="AQQV01000003">
    <property type="protein sequence ID" value="ORE85877.1"/>
    <property type="molecule type" value="Genomic_DNA"/>
</dbReference>
<gene>
    <name evidence="2" type="ORF">ATO7_11308</name>
</gene>
<dbReference type="AlphaFoldDB" id="A0A1Y1SB47"/>
<organism evidence="2 3">
    <name type="scientific">Oceanococcus atlanticus</name>
    <dbReference type="NCBI Taxonomy" id="1317117"/>
    <lineage>
        <taxon>Bacteria</taxon>
        <taxon>Pseudomonadati</taxon>
        <taxon>Pseudomonadota</taxon>
        <taxon>Gammaproteobacteria</taxon>
        <taxon>Chromatiales</taxon>
        <taxon>Oceanococcaceae</taxon>
        <taxon>Oceanococcus</taxon>
    </lineage>
</organism>
<evidence type="ECO:0000313" key="2">
    <source>
        <dbReference type="EMBL" id="ORE85877.1"/>
    </source>
</evidence>
<protein>
    <submittedName>
        <fullName evidence="2">Uncharacterized protein</fullName>
    </submittedName>
</protein>
<sequence>MRLDILNRGLAATLGALILVHASSAQFSGQLDHMDLSKLTLLLGGTTMFYLAALAIGLTARKALATWLIVSLPGAAALLSQWAPGIWA</sequence>
<dbReference type="Proteomes" id="UP000192342">
    <property type="component" value="Unassembled WGS sequence"/>
</dbReference>
<dbReference type="STRING" id="1317117.ATO7_11308"/>
<keyword evidence="3" id="KW-1185">Reference proteome</keyword>
<feature type="transmembrane region" description="Helical" evidence="1">
    <location>
        <begin position="41"/>
        <end position="60"/>
    </location>
</feature>
<name>A0A1Y1SB47_9GAMM</name>
<accession>A0A1Y1SB47</accession>
<feature type="transmembrane region" description="Helical" evidence="1">
    <location>
        <begin position="67"/>
        <end position="87"/>
    </location>
</feature>
<evidence type="ECO:0000256" key="1">
    <source>
        <dbReference type="SAM" id="Phobius"/>
    </source>
</evidence>
<comment type="caution">
    <text evidence="2">The sequence shown here is derived from an EMBL/GenBank/DDBJ whole genome shotgun (WGS) entry which is preliminary data.</text>
</comment>
<keyword evidence="1" id="KW-0472">Membrane</keyword>